<evidence type="ECO:0000256" key="4">
    <source>
        <dbReference type="ARBA" id="ARBA00022786"/>
    </source>
</evidence>
<feature type="region of interest" description="Disordered" evidence="6">
    <location>
        <begin position="203"/>
        <end position="230"/>
    </location>
</feature>
<evidence type="ECO:0000256" key="3">
    <source>
        <dbReference type="ARBA" id="ARBA00022670"/>
    </source>
</evidence>
<feature type="region of interest" description="Disordered" evidence="6">
    <location>
        <begin position="383"/>
        <end position="690"/>
    </location>
</feature>
<feature type="compositionally biased region" description="Polar residues" evidence="6">
    <location>
        <begin position="427"/>
        <end position="437"/>
    </location>
</feature>
<feature type="compositionally biased region" description="Basic and acidic residues" evidence="6">
    <location>
        <begin position="637"/>
        <end position="647"/>
    </location>
</feature>
<evidence type="ECO:0000313" key="9">
    <source>
        <dbReference type="Proteomes" id="UP000193218"/>
    </source>
</evidence>
<reference evidence="8 9" key="1">
    <citation type="submission" date="2017-03" db="EMBL/GenBank/DDBJ databases">
        <title>Widespread Adenine N6-methylation of Active Genes in Fungi.</title>
        <authorList>
            <consortium name="DOE Joint Genome Institute"/>
            <person name="Mondo S.J."/>
            <person name="Dannebaum R.O."/>
            <person name="Kuo R.C."/>
            <person name="Louie K.B."/>
            <person name="Bewick A.J."/>
            <person name="Labutti K."/>
            <person name="Haridas S."/>
            <person name="Kuo A."/>
            <person name="Salamov A."/>
            <person name="Ahrendt S.R."/>
            <person name="Lau R."/>
            <person name="Bowen B.P."/>
            <person name="Lipzen A."/>
            <person name="Sullivan W."/>
            <person name="Andreopoulos W.B."/>
            <person name="Clum A."/>
            <person name="Lindquist E."/>
            <person name="Daum C."/>
            <person name="Northen T.R."/>
            <person name="Ramamoorthy G."/>
            <person name="Schmitz R.J."/>
            <person name="Gryganskyi A."/>
            <person name="Culley D."/>
            <person name="Magnuson J."/>
            <person name="James T.Y."/>
            <person name="O'Malley M.A."/>
            <person name="Stajich J.E."/>
            <person name="Spatafora J.W."/>
            <person name="Visel A."/>
            <person name="Grigoriev I.V."/>
        </authorList>
    </citation>
    <scope>NUCLEOTIDE SEQUENCE [LARGE SCALE GENOMIC DNA]</scope>
    <source>
        <strain evidence="8 9">NRRL Y-17943</strain>
    </source>
</reference>
<dbReference type="InParanoid" id="A0A1Y1U8Y8"/>
<dbReference type="PROSITE" id="PS50600">
    <property type="entry name" value="ULP_PROTEASE"/>
    <property type="match status" value="1"/>
</dbReference>
<protein>
    <recommendedName>
        <fullName evidence="7">Ubiquitin-like protease family profile domain-containing protein</fullName>
    </recommendedName>
</protein>
<evidence type="ECO:0000256" key="2">
    <source>
        <dbReference type="ARBA" id="ARBA00022553"/>
    </source>
</evidence>
<feature type="compositionally biased region" description="Low complexity" evidence="6">
    <location>
        <begin position="445"/>
        <end position="456"/>
    </location>
</feature>
<comment type="similarity">
    <text evidence="1">Belongs to the peptidase C48 family.</text>
</comment>
<dbReference type="InterPro" id="IPR003653">
    <property type="entry name" value="Peptidase_C48_C"/>
</dbReference>
<feature type="compositionally biased region" description="Basic and acidic residues" evidence="6">
    <location>
        <begin position="483"/>
        <end position="495"/>
    </location>
</feature>
<dbReference type="PANTHER" id="PTHR46896:SF3">
    <property type="entry name" value="FI06413P-RELATED"/>
    <property type="match status" value="1"/>
</dbReference>
<feature type="compositionally biased region" description="Basic and acidic residues" evidence="6">
    <location>
        <begin position="406"/>
        <end position="423"/>
    </location>
</feature>
<dbReference type="PANTHER" id="PTHR46896">
    <property type="entry name" value="SENTRIN-SPECIFIC PROTEASE"/>
    <property type="match status" value="1"/>
</dbReference>
<feature type="region of interest" description="Disordered" evidence="6">
    <location>
        <begin position="150"/>
        <end position="189"/>
    </location>
</feature>
<evidence type="ECO:0000313" key="8">
    <source>
        <dbReference type="EMBL" id="ORX34500.1"/>
    </source>
</evidence>
<dbReference type="SUPFAM" id="SSF54001">
    <property type="entry name" value="Cysteine proteinases"/>
    <property type="match status" value="1"/>
</dbReference>
<feature type="region of interest" description="Disordered" evidence="6">
    <location>
        <begin position="1"/>
        <end position="23"/>
    </location>
</feature>
<name>A0A1Y1U8Y8_9TREE</name>
<dbReference type="Gene3D" id="3.40.395.10">
    <property type="entry name" value="Adenoviral Proteinase, Chain A"/>
    <property type="match status" value="1"/>
</dbReference>
<dbReference type="GO" id="GO:0005737">
    <property type="term" value="C:cytoplasm"/>
    <property type="evidence" value="ECO:0007669"/>
    <property type="project" value="TreeGrafter"/>
</dbReference>
<keyword evidence="5" id="KW-0378">Hydrolase</keyword>
<gene>
    <name evidence="8" type="ORF">BD324DRAFT_154943</name>
</gene>
<dbReference type="Proteomes" id="UP000193218">
    <property type="component" value="Unassembled WGS sequence"/>
</dbReference>
<dbReference type="Pfam" id="PF02902">
    <property type="entry name" value="Peptidase_C48"/>
    <property type="match status" value="1"/>
</dbReference>
<feature type="domain" description="Ubiquitin-like protease family profile" evidence="7">
    <location>
        <begin position="1"/>
        <end position="307"/>
    </location>
</feature>
<dbReference type="GO" id="GO:0006508">
    <property type="term" value="P:proteolysis"/>
    <property type="evidence" value="ECO:0007669"/>
    <property type="project" value="UniProtKB-KW"/>
</dbReference>
<keyword evidence="3" id="KW-0645">Protease</keyword>
<feature type="compositionally biased region" description="Basic and acidic residues" evidence="6">
    <location>
        <begin position="150"/>
        <end position="171"/>
    </location>
</feature>
<feature type="compositionally biased region" description="Basic and acidic residues" evidence="6">
    <location>
        <begin position="220"/>
        <end position="229"/>
    </location>
</feature>
<comment type="caution">
    <text evidence="8">The sequence shown here is derived from an EMBL/GenBank/DDBJ whole genome shotgun (WGS) entry which is preliminary data.</text>
</comment>
<evidence type="ECO:0000259" key="7">
    <source>
        <dbReference type="PROSITE" id="PS50600"/>
    </source>
</evidence>
<accession>A0A1Y1U8Y8</accession>
<evidence type="ECO:0000256" key="1">
    <source>
        <dbReference type="ARBA" id="ARBA00005234"/>
    </source>
</evidence>
<dbReference type="InterPro" id="IPR051947">
    <property type="entry name" value="Sentrin-specific_protease"/>
</dbReference>
<dbReference type="EMBL" id="NBSH01000014">
    <property type="protein sequence ID" value="ORX34500.1"/>
    <property type="molecule type" value="Genomic_DNA"/>
</dbReference>
<dbReference type="AlphaFoldDB" id="A0A1Y1U8Y8"/>
<feature type="compositionally biased region" description="Polar residues" evidence="6">
    <location>
        <begin position="519"/>
        <end position="529"/>
    </location>
</feature>
<dbReference type="GO" id="GO:0070139">
    <property type="term" value="F:SUMO-specific endopeptidase activity"/>
    <property type="evidence" value="ECO:0007669"/>
    <property type="project" value="TreeGrafter"/>
</dbReference>
<dbReference type="GO" id="GO:0005634">
    <property type="term" value="C:nucleus"/>
    <property type="evidence" value="ECO:0007669"/>
    <property type="project" value="TreeGrafter"/>
</dbReference>
<proteinExistence type="inferred from homology"/>
<dbReference type="InterPro" id="IPR038765">
    <property type="entry name" value="Papain-like_cys_pep_sf"/>
</dbReference>
<feature type="compositionally biased region" description="Acidic residues" evidence="6">
    <location>
        <begin position="473"/>
        <end position="482"/>
    </location>
</feature>
<evidence type="ECO:0000256" key="5">
    <source>
        <dbReference type="ARBA" id="ARBA00022801"/>
    </source>
</evidence>
<feature type="compositionally biased region" description="Basic and acidic residues" evidence="6">
    <location>
        <begin position="551"/>
        <end position="561"/>
    </location>
</feature>
<dbReference type="GO" id="GO:0016926">
    <property type="term" value="P:protein desumoylation"/>
    <property type="evidence" value="ECO:0007669"/>
    <property type="project" value="TreeGrafter"/>
</dbReference>
<evidence type="ECO:0000256" key="6">
    <source>
        <dbReference type="SAM" id="MobiDB-lite"/>
    </source>
</evidence>
<dbReference type="STRING" id="4999.A0A1Y1U8Y8"/>
<dbReference type="OrthoDB" id="442460at2759"/>
<organism evidence="8 9">
    <name type="scientific">Kockovaella imperatae</name>
    <dbReference type="NCBI Taxonomy" id="4999"/>
    <lineage>
        <taxon>Eukaryota</taxon>
        <taxon>Fungi</taxon>
        <taxon>Dikarya</taxon>
        <taxon>Basidiomycota</taxon>
        <taxon>Agaricomycotina</taxon>
        <taxon>Tremellomycetes</taxon>
        <taxon>Tremellales</taxon>
        <taxon>Cuniculitremaceae</taxon>
        <taxon>Kockovaella</taxon>
    </lineage>
</organism>
<keyword evidence="4" id="KW-0833">Ubl conjugation pathway</keyword>
<sequence>MRTIPSASTRKSRETMYPNSPMSSLCPLPRRVLRSLIIPLTDVPSSRSPAGSAIVSRTRIFSTTFLSSSGFVSRCQSCRRKFKLKGGPKADPDSETLPPWPGYDAVKKWTKKANIFDKDFLIVPINEDYHWYLAVIYRPRGFLQQAKSVETLEKDEPDEKGSTDERGKSEPVDPDDSIDPIDSLHGPMDIDEASNEIQSLTLSAQGSPEKPTNDDVEMDDQAKSSDEKPNWPILDGDDCWIFTFDSLGGSHKAVLSHLNRYLLYEAHDKGRLTGLSLNAGRYVEAKVPGQPNFSDCGLFLVHYASQLLKHTEETLRFLQRPPPRYKAPNRLAWEQDMKTVWREDETKAMRQAWLQDIDDITGIWNSIQGIKPEEPIATAPAQMVPEIPPPSLPPQLSQQRTVSTRRRTESPIKQRDPVTETRHLSVPLNSDPANSNLAPELFNLSRSRQATSPPSRSRSRSHSRTMSAAIDPELYESEVPEPVEDRVEDAAESRARSTSMSDYDEEDNFVGSPLDNLGGQRSTPSNGIYHSSPHRSNRVAGSRLGQSRIPSYDDRAERSVSTEEEQEPVEPRDGDLVDSTEITPRPAMRASSLDPSRRTGIPLITYSSRSKRPAEPSPVNQRKHPRLSEPPSDIDPDIMRADEDVQHHLPVPPAKPGHSRSASDQAPLAPDPATGKSVEAAILVDSSDEE</sequence>
<keyword evidence="9" id="KW-1185">Reference proteome</keyword>
<keyword evidence="2" id="KW-0597">Phosphoprotein</keyword>
<dbReference type="RefSeq" id="XP_021868763.1">
    <property type="nucleotide sequence ID" value="XM_022012039.1"/>
</dbReference>
<dbReference type="GeneID" id="33553847"/>